<name>A0A0N5BBG8_STREA</name>
<reference evidence="3" key="1">
    <citation type="submission" date="2017-02" db="UniProtKB">
        <authorList>
            <consortium name="WormBaseParasite"/>
        </authorList>
    </citation>
    <scope>IDENTIFICATION</scope>
</reference>
<feature type="chain" id="PRO_5005894313" evidence="1">
    <location>
        <begin position="26"/>
        <end position="216"/>
    </location>
</feature>
<feature type="signal peptide" evidence="1">
    <location>
        <begin position="1"/>
        <end position="25"/>
    </location>
</feature>
<dbReference type="Proteomes" id="UP000046392">
    <property type="component" value="Unplaced"/>
</dbReference>
<proteinExistence type="predicted"/>
<dbReference type="AlphaFoldDB" id="A0A0N5BBG8"/>
<evidence type="ECO:0000313" key="3">
    <source>
        <dbReference type="WBParaSite" id="SPAL_0000337700.3"/>
    </source>
</evidence>
<keyword evidence="2" id="KW-1185">Reference proteome</keyword>
<sequence length="216" mass="23908">MLFGVLIKIFIILTFYSLSIESIEADDEACRTLKKEFEEICFSSTHSSVLLETETFCSAFRQTCAHIIDVKTLMMRTTQNKKYCKRYREVFQFVCPEPTRFGKYSNDAMSFCPRYQTRCPNEPLPSQPIEPQKKMILFSIYLIMLTDINVMAFYGLGGYGLGGYGMGGYGIGSYGMGYGGSCCMGSMYGIGGIGYGMGYGIGYGGYSGGCCGGYYG</sequence>
<accession>A0A0N5BBG8</accession>
<evidence type="ECO:0000256" key="1">
    <source>
        <dbReference type="SAM" id="SignalP"/>
    </source>
</evidence>
<evidence type="ECO:0000313" key="2">
    <source>
        <dbReference type="Proteomes" id="UP000046392"/>
    </source>
</evidence>
<protein>
    <submittedName>
        <fullName evidence="3">Transmembrane protein</fullName>
    </submittedName>
</protein>
<dbReference type="WBParaSite" id="SPAL_0000337700.3">
    <property type="protein sequence ID" value="SPAL_0000337700.3"/>
    <property type="gene ID" value="SPAL_0000337700"/>
</dbReference>
<keyword evidence="1" id="KW-0732">Signal</keyword>
<organism evidence="2 3">
    <name type="scientific">Strongyloides papillosus</name>
    <name type="common">Intestinal threadworm</name>
    <dbReference type="NCBI Taxonomy" id="174720"/>
    <lineage>
        <taxon>Eukaryota</taxon>
        <taxon>Metazoa</taxon>
        <taxon>Ecdysozoa</taxon>
        <taxon>Nematoda</taxon>
        <taxon>Chromadorea</taxon>
        <taxon>Rhabditida</taxon>
        <taxon>Tylenchina</taxon>
        <taxon>Panagrolaimomorpha</taxon>
        <taxon>Strongyloidoidea</taxon>
        <taxon>Strongyloididae</taxon>
        <taxon>Strongyloides</taxon>
    </lineage>
</organism>